<dbReference type="InterPro" id="IPR042185">
    <property type="entry name" value="Serpin_sf_2"/>
</dbReference>
<organism evidence="3 4">
    <name type="scientific">Glycomyces buryatensis</name>
    <dbReference type="NCBI Taxonomy" id="2570927"/>
    <lineage>
        <taxon>Bacteria</taxon>
        <taxon>Bacillati</taxon>
        <taxon>Actinomycetota</taxon>
        <taxon>Actinomycetes</taxon>
        <taxon>Glycomycetales</taxon>
        <taxon>Glycomycetaceae</taxon>
        <taxon>Glycomyces</taxon>
    </lineage>
</organism>
<dbReference type="GO" id="GO:0004867">
    <property type="term" value="F:serine-type endopeptidase inhibitor activity"/>
    <property type="evidence" value="ECO:0007669"/>
    <property type="project" value="InterPro"/>
</dbReference>
<dbReference type="Pfam" id="PF00079">
    <property type="entry name" value="Serpin"/>
    <property type="match status" value="2"/>
</dbReference>
<dbReference type="AlphaFoldDB" id="A0A4S8PPP8"/>
<keyword evidence="4" id="KW-1185">Reference proteome</keyword>
<dbReference type="PANTHER" id="PTHR11461:SF211">
    <property type="entry name" value="GH10112P-RELATED"/>
    <property type="match status" value="1"/>
</dbReference>
<dbReference type="Gene3D" id="3.30.497.10">
    <property type="entry name" value="Antithrombin, subunit I, domain 2"/>
    <property type="match status" value="2"/>
</dbReference>
<dbReference type="SMART" id="SM00093">
    <property type="entry name" value="SERPIN"/>
    <property type="match status" value="1"/>
</dbReference>
<comment type="caution">
    <text evidence="3">The sequence shown here is derived from an EMBL/GenBank/DDBJ whole genome shotgun (WGS) entry which is preliminary data.</text>
</comment>
<reference evidence="3 4" key="2">
    <citation type="submission" date="2019-05" db="EMBL/GenBank/DDBJ databases">
        <title>Glycomyces buryatensis sp. nov.</title>
        <authorList>
            <person name="Nikitina E."/>
        </authorList>
    </citation>
    <scope>NUCLEOTIDE SEQUENCE [LARGE SCALE GENOMIC DNA]</scope>
    <source>
        <strain evidence="3 4">18</strain>
    </source>
</reference>
<dbReference type="InterPro" id="IPR023796">
    <property type="entry name" value="Serpin_dom"/>
</dbReference>
<dbReference type="Gene3D" id="2.30.39.10">
    <property type="entry name" value="Alpha-1-antitrypsin, domain 1"/>
    <property type="match status" value="2"/>
</dbReference>
<dbReference type="InterPro" id="IPR000215">
    <property type="entry name" value="Serpin_fam"/>
</dbReference>
<dbReference type="InterPro" id="IPR036186">
    <property type="entry name" value="Serpin_sf"/>
</dbReference>
<dbReference type="EMBL" id="STGY01000086">
    <property type="protein sequence ID" value="THV32907.1"/>
    <property type="molecule type" value="Genomic_DNA"/>
</dbReference>
<dbReference type="PANTHER" id="PTHR11461">
    <property type="entry name" value="SERINE PROTEASE INHIBITOR, SERPIN"/>
    <property type="match status" value="1"/>
</dbReference>
<name>A0A4S8PPP8_9ACTN</name>
<sequence>MSTGSSGPAFETLLSRDEIAAANELTRRWLDSRTEIPGAASALGIWPLLTALASGASGETRNELLAAAGIAPSREVELAEALLNAVAHAPGIRLAIGAWARAAITLDPEWIEKQPVDSIGSLTGDRGIDGPMLDAWASHHTDGLIERMPIELDSDIVLILASALLVRTTWATEFTEGATHFKTGPWAGERRYAGLSNTIEGDVLRVSEYGSVLTVPGSDDIDVLLALGHAEFAPRDVMSVLIDAATDPTWGRSASERQAAKRAPGVRIETYPSATPQEGPEVRVETVRFDVSAELDLSEDAAALGLVTAMDDDRAQFDRLAADDVFVSRAKQACTATFGPKGFESAAVTAMTIDWMGAPQMNHHRVRAVVTFDRPFAFLARHRPSGLILVAGWVDEPEVVG</sequence>
<evidence type="ECO:0000259" key="2">
    <source>
        <dbReference type="SMART" id="SM00093"/>
    </source>
</evidence>
<dbReference type="GO" id="GO:0005615">
    <property type="term" value="C:extracellular space"/>
    <property type="evidence" value="ECO:0007669"/>
    <property type="project" value="InterPro"/>
</dbReference>
<dbReference type="InterPro" id="IPR042178">
    <property type="entry name" value="Serpin_sf_1"/>
</dbReference>
<accession>A0A4S8PPP8</accession>
<evidence type="ECO:0000313" key="4">
    <source>
        <dbReference type="Proteomes" id="UP000308760"/>
    </source>
</evidence>
<dbReference type="Proteomes" id="UP000308760">
    <property type="component" value="Unassembled WGS sequence"/>
</dbReference>
<feature type="domain" description="Serpin" evidence="2">
    <location>
        <begin position="30"/>
        <end position="397"/>
    </location>
</feature>
<comment type="similarity">
    <text evidence="1">Belongs to the serpin family.</text>
</comment>
<evidence type="ECO:0000256" key="1">
    <source>
        <dbReference type="RuleBase" id="RU000411"/>
    </source>
</evidence>
<dbReference type="SUPFAM" id="SSF56574">
    <property type="entry name" value="Serpins"/>
    <property type="match status" value="1"/>
</dbReference>
<dbReference type="OrthoDB" id="4847668at2"/>
<dbReference type="RefSeq" id="WP_136537640.1">
    <property type="nucleotide sequence ID" value="NZ_STGY01000086.1"/>
</dbReference>
<evidence type="ECO:0000313" key="3">
    <source>
        <dbReference type="EMBL" id="THV32907.1"/>
    </source>
</evidence>
<proteinExistence type="inferred from homology"/>
<reference evidence="4" key="1">
    <citation type="submission" date="2019-04" db="EMBL/GenBank/DDBJ databases">
        <title>Nocardioides xinjiangensis sp. nov.</title>
        <authorList>
            <person name="Liu S."/>
        </authorList>
    </citation>
    <scope>NUCLEOTIDE SEQUENCE [LARGE SCALE GENOMIC DNA]</scope>
    <source>
        <strain evidence="4">18</strain>
    </source>
</reference>
<gene>
    <name evidence="3" type="ORF">FAB82_26760</name>
</gene>
<protein>
    <submittedName>
        <fullName evidence="3">Serpin family protein</fullName>
    </submittedName>
</protein>